<keyword evidence="2" id="KW-1185">Reference proteome</keyword>
<name>A0A0C9YQR4_9AGAR</name>
<evidence type="ECO:0000313" key="1">
    <source>
        <dbReference type="EMBL" id="KIK10388.1"/>
    </source>
</evidence>
<sequence length="145" mass="16497">MALHPKNTCQFTSQEIQNIQQDHEAQCLTQAREKEELVAKKKELDVEQLRVMLLHHGPELLNSIHACHPDMAINWALSTSAECIKAKWKVLVREFQPAQGAPITDILMRFSLQQVLAQTEVLAPLLYDLLQRVSGSHQSTSIYKD</sequence>
<evidence type="ECO:0000313" key="2">
    <source>
        <dbReference type="Proteomes" id="UP000054477"/>
    </source>
</evidence>
<dbReference type="Proteomes" id="UP000054477">
    <property type="component" value="Unassembled WGS sequence"/>
</dbReference>
<organism evidence="1 2">
    <name type="scientific">Laccaria amethystina LaAM-08-1</name>
    <dbReference type="NCBI Taxonomy" id="1095629"/>
    <lineage>
        <taxon>Eukaryota</taxon>
        <taxon>Fungi</taxon>
        <taxon>Dikarya</taxon>
        <taxon>Basidiomycota</taxon>
        <taxon>Agaricomycotina</taxon>
        <taxon>Agaricomycetes</taxon>
        <taxon>Agaricomycetidae</taxon>
        <taxon>Agaricales</taxon>
        <taxon>Agaricineae</taxon>
        <taxon>Hydnangiaceae</taxon>
        <taxon>Laccaria</taxon>
    </lineage>
</organism>
<gene>
    <name evidence="1" type="ORF">K443DRAFT_312</name>
</gene>
<proteinExistence type="predicted"/>
<protein>
    <submittedName>
        <fullName evidence="1">Unplaced genomic scaffold K443scaffold_1, whole genome shotgun sequence</fullName>
    </submittedName>
</protein>
<reference evidence="1 2" key="1">
    <citation type="submission" date="2014-04" db="EMBL/GenBank/DDBJ databases">
        <authorList>
            <consortium name="DOE Joint Genome Institute"/>
            <person name="Kuo A."/>
            <person name="Kohler A."/>
            <person name="Nagy L.G."/>
            <person name="Floudas D."/>
            <person name="Copeland A."/>
            <person name="Barry K.W."/>
            <person name="Cichocki N."/>
            <person name="Veneault-Fourrey C."/>
            <person name="LaButti K."/>
            <person name="Lindquist E.A."/>
            <person name="Lipzen A."/>
            <person name="Lundell T."/>
            <person name="Morin E."/>
            <person name="Murat C."/>
            <person name="Sun H."/>
            <person name="Tunlid A."/>
            <person name="Henrissat B."/>
            <person name="Grigoriev I.V."/>
            <person name="Hibbett D.S."/>
            <person name="Martin F."/>
            <person name="Nordberg H.P."/>
            <person name="Cantor M.N."/>
            <person name="Hua S.X."/>
        </authorList>
    </citation>
    <scope>NUCLEOTIDE SEQUENCE [LARGE SCALE GENOMIC DNA]</scope>
    <source>
        <strain evidence="1 2">LaAM-08-1</strain>
    </source>
</reference>
<dbReference type="EMBL" id="KN838536">
    <property type="protein sequence ID" value="KIK10388.1"/>
    <property type="molecule type" value="Genomic_DNA"/>
</dbReference>
<accession>A0A0C9YQR4</accession>
<reference evidence="2" key="2">
    <citation type="submission" date="2015-01" db="EMBL/GenBank/DDBJ databases">
        <title>Evolutionary Origins and Diversification of the Mycorrhizal Mutualists.</title>
        <authorList>
            <consortium name="DOE Joint Genome Institute"/>
            <consortium name="Mycorrhizal Genomics Consortium"/>
            <person name="Kohler A."/>
            <person name="Kuo A."/>
            <person name="Nagy L.G."/>
            <person name="Floudas D."/>
            <person name="Copeland A."/>
            <person name="Barry K.W."/>
            <person name="Cichocki N."/>
            <person name="Veneault-Fourrey C."/>
            <person name="LaButti K."/>
            <person name="Lindquist E.A."/>
            <person name="Lipzen A."/>
            <person name="Lundell T."/>
            <person name="Morin E."/>
            <person name="Murat C."/>
            <person name="Riley R."/>
            <person name="Ohm R."/>
            <person name="Sun H."/>
            <person name="Tunlid A."/>
            <person name="Henrissat B."/>
            <person name="Grigoriev I.V."/>
            <person name="Hibbett D.S."/>
            <person name="Martin F."/>
        </authorList>
    </citation>
    <scope>NUCLEOTIDE SEQUENCE [LARGE SCALE GENOMIC DNA]</scope>
    <source>
        <strain evidence="2">LaAM-08-1</strain>
    </source>
</reference>
<dbReference type="OrthoDB" id="2690078at2759"/>
<dbReference type="HOGENOM" id="CLU_1787143_0_0_1"/>
<dbReference type="AlphaFoldDB" id="A0A0C9YQR4"/>